<dbReference type="InterPro" id="IPR025496">
    <property type="entry name" value="DUF4387"/>
</dbReference>
<protein>
    <submittedName>
        <fullName evidence="2">Uncharacterized protein DUF4387</fullName>
    </submittedName>
</protein>
<keyword evidence="3" id="KW-1185">Reference proteome</keyword>
<reference evidence="2 3" key="1">
    <citation type="submission" date="2019-03" db="EMBL/GenBank/DDBJ databases">
        <title>Genomic Encyclopedia of Type Strains, Phase IV (KMG-IV): sequencing the most valuable type-strain genomes for metagenomic binning, comparative biology and taxonomic classification.</title>
        <authorList>
            <person name="Goeker M."/>
        </authorList>
    </citation>
    <scope>NUCLEOTIDE SEQUENCE [LARGE SCALE GENOMIC DNA]</scope>
    <source>
        <strain evidence="2 3">DSM 25964</strain>
    </source>
</reference>
<feature type="domain" description="DUF4387" evidence="1">
    <location>
        <begin position="7"/>
        <end position="102"/>
    </location>
</feature>
<proteinExistence type="predicted"/>
<sequence length="108" mass="12043">MKTMNICSLARTIRSKNAGSFMITLEIIFADRRIYERVKESGAVTQKSIAAAYGLPEDNILDFMFFDPGMGIKANIKRKIPSGGPGETDVYGCQQYAPLFSLEVPWED</sequence>
<dbReference type="Pfam" id="PF14330">
    <property type="entry name" value="DUF4387"/>
    <property type="match status" value="1"/>
</dbReference>
<dbReference type="Proteomes" id="UP000295066">
    <property type="component" value="Unassembled WGS sequence"/>
</dbReference>
<dbReference type="RefSeq" id="WP_133956030.1">
    <property type="nucleotide sequence ID" value="NZ_SORI01000002.1"/>
</dbReference>
<gene>
    <name evidence="2" type="ORF">C8D99_102125</name>
</gene>
<evidence type="ECO:0000313" key="3">
    <source>
        <dbReference type="Proteomes" id="UP000295066"/>
    </source>
</evidence>
<dbReference type="AlphaFoldDB" id="A0A4R8MCP5"/>
<evidence type="ECO:0000313" key="2">
    <source>
        <dbReference type="EMBL" id="TDY63144.1"/>
    </source>
</evidence>
<accession>A0A4R8MCP5</accession>
<comment type="caution">
    <text evidence="2">The sequence shown here is derived from an EMBL/GenBank/DDBJ whole genome shotgun (WGS) entry which is preliminary data.</text>
</comment>
<evidence type="ECO:0000259" key="1">
    <source>
        <dbReference type="Pfam" id="PF14330"/>
    </source>
</evidence>
<organism evidence="2 3">
    <name type="scientific">Aminivibrio pyruvatiphilus</name>
    <dbReference type="NCBI Taxonomy" id="1005740"/>
    <lineage>
        <taxon>Bacteria</taxon>
        <taxon>Thermotogati</taxon>
        <taxon>Synergistota</taxon>
        <taxon>Synergistia</taxon>
        <taxon>Synergistales</taxon>
        <taxon>Aminobacteriaceae</taxon>
        <taxon>Aminivibrio</taxon>
    </lineage>
</organism>
<name>A0A4R8MCP5_9BACT</name>
<dbReference type="EMBL" id="SORI01000002">
    <property type="protein sequence ID" value="TDY63144.1"/>
    <property type="molecule type" value="Genomic_DNA"/>
</dbReference>
<dbReference type="OrthoDB" id="9796125at2"/>